<dbReference type="InterPro" id="IPR013320">
    <property type="entry name" value="ConA-like_dom_sf"/>
</dbReference>
<dbReference type="CDD" id="cd18622">
    <property type="entry name" value="GH32_Inu-like"/>
    <property type="match status" value="1"/>
</dbReference>
<feature type="domain" description="Glycosyl hydrolase family 32 C-terminal" evidence="7">
    <location>
        <begin position="330"/>
        <end position="452"/>
    </location>
</feature>
<dbReference type="EC" id="3.2.1.80" evidence="8"/>
<evidence type="ECO:0000256" key="2">
    <source>
        <dbReference type="ARBA" id="ARBA00022801"/>
    </source>
</evidence>
<dbReference type="Proteomes" id="UP001249291">
    <property type="component" value="Unassembled WGS sequence"/>
</dbReference>
<keyword evidence="9" id="KW-1185">Reference proteome</keyword>
<dbReference type="Pfam" id="PF08244">
    <property type="entry name" value="Glyco_hydro_32C"/>
    <property type="match status" value="1"/>
</dbReference>
<evidence type="ECO:0000256" key="1">
    <source>
        <dbReference type="ARBA" id="ARBA00009902"/>
    </source>
</evidence>
<proteinExistence type="inferred from homology"/>
<evidence type="ECO:0000256" key="5">
    <source>
        <dbReference type="SAM" id="MobiDB-lite"/>
    </source>
</evidence>
<feature type="compositionally biased region" description="Polar residues" evidence="5">
    <location>
        <begin position="1"/>
        <end position="12"/>
    </location>
</feature>
<dbReference type="Gene3D" id="2.115.10.20">
    <property type="entry name" value="Glycosyl hydrolase domain, family 43"/>
    <property type="match status" value="1"/>
</dbReference>
<dbReference type="Gene3D" id="2.60.120.560">
    <property type="entry name" value="Exo-inulinase, domain 1"/>
    <property type="match status" value="1"/>
</dbReference>
<gene>
    <name evidence="8" type="ORF">QE375_002384</name>
</gene>
<organism evidence="8 9">
    <name type="scientific">Microbacterium foliorum</name>
    <dbReference type="NCBI Taxonomy" id="104336"/>
    <lineage>
        <taxon>Bacteria</taxon>
        <taxon>Bacillati</taxon>
        <taxon>Actinomycetota</taxon>
        <taxon>Actinomycetes</taxon>
        <taxon>Micrococcales</taxon>
        <taxon>Microbacteriaceae</taxon>
        <taxon>Microbacterium</taxon>
    </lineage>
</organism>
<evidence type="ECO:0000256" key="3">
    <source>
        <dbReference type="ARBA" id="ARBA00023295"/>
    </source>
</evidence>
<dbReference type="SMART" id="SM00640">
    <property type="entry name" value="Glyco_32"/>
    <property type="match status" value="1"/>
</dbReference>
<evidence type="ECO:0000313" key="9">
    <source>
        <dbReference type="Proteomes" id="UP001249291"/>
    </source>
</evidence>
<dbReference type="InterPro" id="IPR023296">
    <property type="entry name" value="Glyco_hydro_beta-prop_sf"/>
</dbReference>
<evidence type="ECO:0000313" key="8">
    <source>
        <dbReference type="EMBL" id="MDR6142830.1"/>
    </source>
</evidence>
<protein>
    <submittedName>
        <fullName evidence="8">Fructan beta-fructosidase</fullName>
        <ecNumber evidence="8">3.2.1.80</ecNumber>
    </submittedName>
</protein>
<feature type="domain" description="Glycosyl hydrolase family 32 N-terminal" evidence="6">
    <location>
        <begin position="15"/>
        <end position="302"/>
    </location>
</feature>
<sequence length="459" mass="50170">MTTPLTDATSRPQAHFAPAENWMNDPNGLIHHDGLYHLYFQHNPESADWGNMSWGHATSRDLRTWQEHAVALWFDDDEQIFSGSVVFDATNSSGFGVDGRAPLIALYTSATDHGQAQALAHSADGGYTWTKHGVVLDRGTADFRDPKVFRHGGEWILVAVEALDRQVHLFRSDDLLAWQPLSVFGPFGAPEGMWECPDLFPVENRWVLALSVNPGHPGGGSGMQYIVGDFDGEAFTPSRWDWLDHGHDYYAGVTFSGLEEPVMLAWLSNWSYAREVPTHPWRGSMALPRRLSLREDVLLQRPAVEVDRPASFSCESTPIPASGFELPREAQGSALRIELAIRPAEAVVELHVRAGAEPGDSIVVRYAEGVLSVDRSGASNTSFSADYGLASSAPVQVRDGVLDLDVWVDSTSVEVFADGGAVTISEQIVTADERVGVRIGANLPGATIDSLVVTDLDRR</sequence>
<dbReference type="EMBL" id="JAVIZQ010000001">
    <property type="protein sequence ID" value="MDR6142830.1"/>
    <property type="molecule type" value="Genomic_DNA"/>
</dbReference>
<dbReference type="SUPFAM" id="SSF75005">
    <property type="entry name" value="Arabinanase/levansucrase/invertase"/>
    <property type="match status" value="1"/>
</dbReference>
<dbReference type="InterPro" id="IPR001362">
    <property type="entry name" value="Glyco_hydro_32"/>
</dbReference>
<comment type="caution">
    <text evidence="8">The sequence shown here is derived from an EMBL/GenBank/DDBJ whole genome shotgun (WGS) entry which is preliminary data.</text>
</comment>
<evidence type="ECO:0000259" key="6">
    <source>
        <dbReference type="Pfam" id="PF00251"/>
    </source>
</evidence>
<dbReference type="InterPro" id="IPR013148">
    <property type="entry name" value="Glyco_hydro_32_N"/>
</dbReference>
<accession>A0ABU1HUP4</accession>
<comment type="similarity">
    <text evidence="1 4">Belongs to the glycosyl hydrolase 32 family.</text>
</comment>
<dbReference type="InterPro" id="IPR018053">
    <property type="entry name" value="Glyco_hydro_32_AS"/>
</dbReference>
<dbReference type="PANTHER" id="PTHR42800:SF1">
    <property type="entry name" value="EXOINULINASE INUD (AFU_ORTHOLOGUE AFUA_5G00480)"/>
    <property type="match status" value="1"/>
</dbReference>
<dbReference type="GO" id="GO:0051669">
    <property type="term" value="F:fructan beta-fructosidase activity"/>
    <property type="evidence" value="ECO:0007669"/>
    <property type="project" value="UniProtKB-EC"/>
</dbReference>
<feature type="region of interest" description="Disordered" evidence="5">
    <location>
        <begin position="1"/>
        <end position="21"/>
    </location>
</feature>
<dbReference type="PANTHER" id="PTHR42800">
    <property type="entry name" value="EXOINULINASE INUD (AFU_ORTHOLOGUE AFUA_5G00480)"/>
    <property type="match status" value="1"/>
</dbReference>
<keyword evidence="3 4" id="KW-0326">Glycosidase</keyword>
<keyword evidence="2 4" id="KW-0378">Hydrolase</keyword>
<dbReference type="Pfam" id="PF00251">
    <property type="entry name" value="Glyco_hydro_32N"/>
    <property type="match status" value="1"/>
</dbReference>
<dbReference type="InterPro" id="IPR013189">
    <property type="entry name" value="Glyco_hydro_32_C"/>
</dbReference>
<evidence type="ECO:0000259" key="7">
    <source>
        <dbReference type="Pfam" id="PF08244"/>
    </source>
</evidence>
<dbReference type="RefSeq" id="WP_309691335.1">
    <property type="nucleotide sequence ID" value="NZ_JAVIZQ010000001.1"/>
</dbReference>
<reference evidence="8 9" key="1">
    <citation type="submission" date="2023-08" db="EMBL/GenBank/DDBJ databases">
        <title>Functional and genomic diversity of the sorghum phyllosphere microbiome.</title>
        <authorList>
            <person name="Shade A."/>
        </authorList>
    </citation>
    <scope>NUCLEOTIDE SEQUENCE [LARGE SCALE GENOMIC DNA]</scope>
    <source>
        <strain evidence="8 9">SORGH_AS_0445</strain>
    </source>
</reference>
<dbReference type="SUPFAM" id="SSF49899">
    <property type="entry name" value="Concanavalin A-like lectins/glucanases"/>
    <property type="match status" value="1"/>
</dbReference>
<name>A0ABU1HUP4_9MICO</name>
<dbReference type="PROSITE" id="PS00609">
    <property type="entry name" value="GLYCOSYL_HYDROL_F32"/>
    <property type="match status" value="1"/>
</dbReference>
<evidence type="ECO:0000256" key="4">
    <source>
        <dbReference type="RuleBase" id="RU362110"/>
    </source>
</evidence>